<feature type="transmembrane region" description="Helical" evidence="1">
    <location>
        <begin position="87"/>
        <end position="108"/>
    </location>
</feature>
<dbReference type="SUPFAM" id="SSF103481">
    <property type="entry name" value="Multidrug resistance efflux transporter EmrE"/>
    <property type="match status" value="1"/>
</dbReference>
<reference evidence="2" key="1">
    <citation type="submission" date="2020-05" db="UniProtKB">
        <authorList>
            <consortium name="EnsemblMetazoa"/>
        </authorList>
    </citation>
    <scope>IDENTIFICATION</scope>
    <source>
        <strain evidence="2">FUMOZ</strain>
    </source>
</reference>
<feature type="transmembrane region" description="Helical" evidence="1">
    <location>
        <begin position="47"/>
        <end position="67"/>
    </location>
</feature>
<keyword evidence="1" id="KW-1133">Transmembrane helix</keyword>
<keyword evidence="1" id="KW-0472">Membrane</keyword>
<evidence type="ECO:0000313" key="2">
    <source>
        <dbReference type="EnsemblMetazoa" id="AFUN019081-PA"/>
    </source>
</evidence>
<dbReference type="VEuPathDB" id="VectorBase:AFUN019081"/>
<sequence length="185" mass="20087">MRFLKTQTNVNHASVVGNRFPATGGLLFLRFILHCCKILISMEQEKPYYAVVAGLCASFASLFGKLTANSGRLLDWSGLSTWPGGDLLVQALCVLIMILLNGCVWRFFVKALHAGSGSTLRASLTSAATNYVASAILGLLLFDERSTLLWWFGTALVLAGLLLIIGGSDEEKISTQSKRTNVKEE</sequence>
<dbReference type="InterPro" id="IPR037185">
    <property type="entry name" value="EmrE-like"/>
</dbReference>
<name>A0A4Y0BJJ8_ANOFN</name>
<dbReference type="PANTHER" id="PTHR31965:SF1">
    <property type="entry name" value="TRANSMEMBRANE PROTEIN 42"/>
    <property type="match status" value="1"/>
</dbReference>
<protein>
    <recommendedName>
        <fullName evidence="3">EamA domain-containing protein</fullName>
    </recommendedName>
</protein>
<dbReference type="AlphaFoldDB" id="A0A4Y0BJJ8"/>
<dbReference type="InterPro" id="IPR039632">
    <property type="entry name" value="TMEM42"/>
</dbReference>
<evidence type="ECO:0008006" key="3">
    <source>
        <dbReference type="Google" id="ProtNLM"/>
    </source>
</evidence>
<accession>A0A4Y0BJJ8</accession>
<dbReference type="STRING" id="62324.A0A4Y0BJJ8"/>
<keyword evidence="1" id="KW-0812">Transmembrane</keyword>
<dbReference type="EnsemblMetazoa" id="AFUN019081-RA">
    <property type="protein sequence ID" value="AFUN019081-PA"/>
    <property type="gene ID" value="AFUN019081"/>
</dbReference>
<evidence type="ECO:0000256" key="1">
    <source>
        <dbReference type="SAM" id="Phobius"/>
    </source>
</evidence>
<feature type="transmembrane region" description="Helical" evidence="1">
    <location>
        <begin position="148"/>
        <end position="168"/>
    </location>
</feature>
<dbReference type="PANTHER" id="PTHR31965">
    <property type="entry name" value="TRANSMEMBRANE PROTEIN 42"/>
    <property type="match status" value="1"/>
</dbReference>
<proteinExistence type="predicted"/>
<organism evidence="2">
    <name type="scientific">Anopheles funestus</name>
    <name type="common">African malaria mosquito</name>
    <dbReference type="NCBI Taxonomy" id="62324"/>
    <lineage>
        <taxon>Eukaryota</taxon>
        <taxon>Metazoa</taxon>
        <taxon>Ecdysozoa</taxon>
        <taxon>Arthropoda</taxon>
        <taxon>Hexapoda</taxon>
        <taxon>Insecta</taxon>
        <taxon>Pterygota</taxon>
        <taxon>Neoptera</taxon>
        <taxon>Endopterygota</taxon>
        <taxon>Diptera</taxon>
        <taxon>Nematocera</taxon>
        <taxon>Culicoidea</taxon>
        <taxon>Culicidae</taxon>
        <taxon>Anophelinae</taxon>
        <taxon>Anopheles</taxon>
    </lineage>
</organism>
<feature type="transmembrane region" description="Helical" evidence="1">
    <location>
        <begin position="120"/>
        <end position="142"/>
    </location>
</feature>